<gene>
    <name evidence="1" type="ORF">A0U93_08170</name>
</gene>
<accession>A0A1U9KU65</accession>
<sequence>MFRQAGDALRVLGTVQVLRDAGDIGDDEVTAADRWNREYVFATLGVVDRPIQVRDDSVRGDVHTWMLSRGKCAARVSEIRETLGLGAHVRLEMMLGREMSFSAMARHLYPDLSEARARMKVSAQCAFLLEQLAYFYRNAQKKRKT</sequence>
<dbReference type="KEGG" id="nch:A0U93_08170"/>
<protein>
    <submittedName>
        <fullName evidence="1">Uncharacterized protein</fullName>
    </submittedName>
</protein>
<evidence type="ECO:0000313" key="2">
    <source>
        <dbReference type="Proteomes" id="UP000188604"/>
    </source>
</evidence>
<dbReference type="Proteomes" id="UP000188604">
    <property type="component" value="Chromosome"/>
</dbReference>
<keyword evidence="2" id="KW-1185">Reference proteome</keyword>
<dbReference type="OrthoDB" id="7280667at2"/>
<dbReference type="EMBL" id="CP014691">
    <property type="protein sequence ID" value="AQS89394.1"/>
    <property type="molecule type" value="Genomic_DNA"/>
</dbReference>
<dbReference type="AlphaFoldDB" id="A0A1U9KU65"/>
<name>A0A1U9KU65_9PROT</name>
<dbReference type="STRING" id="320497.A0U93_08170"/>
<organism evidence="1 2">
    <name type="scientific">Neoasaia chiangmaiensis</name>
    <dbReference type="NCBI Taxonomy" id="320497"/>
    <lineage>
        <taxon>Bacteria</taxon>
        <taxon>Pseudomonadati</taxon>
        <taxon>Pseudomonadota</taxon>
        <taxon>Alphaproteobacteria</taxon>
        <taxon>Acetobacterales</taxon>
        <taxon>Acetobacteraceae</taxon>
        <taxon>Neoasaia</taxon>
    </lineage>
</organism>
<evidence type="ECO:0000313" key="1">
    <source>
        <dbReference type="EMBL" id="AQS89394.1"/>
    </source>
</evidence>
<proteinExistence type="predicted"/>
<reference evidence="1 2" key="1">
    <citation type="submission" date="2016-03" db="EMBL/GenBank/DDBJ databases">
        <title>Acetic acid bacteria sequencing.</title>
        <authorList>
            <person name="Brandt J."/>
            <person name="Jakob F."/>
            <person name="Vogel R.F."/>
        </authorList>
    </citation>
    <scope>NUCLEOTIDE SEQUENCE [LARGE SCALE GENOMIC DNA]</scope>
    <source>
        <strain evidence="1 2">NBRC 101099</strain>
    </source>
</reference>